<proteinExistence type="predicted"/>
<organism evidence="1 2">
    <name type="scientific">Lepeophtheirus salmonis</name>
    <name type="common">Salmon louse</name>
    <name type="synonym">Caligus salmonis</name>
    <dbReference type="NCBI Taxonomy" id="72036"/>
    <lineage>
        <taxon>Eukaryota</taxon>
        <taxon>Metazoa</taxon>
        <taxon>Ecdysozoa</taxon>
        <taxon>Arthropoda</taxon>
        <taxon>Crustacea</taxon>
        <taxon>Multicrustacea</taxon>
        <taxon>Hexanauplia</taxon>
        <taxon>Copepoda</taxon>
        <taxon>Siphonostomatoida</taxon>
        <taxon>Caligidae</taxon>
        <taxon>Lepeophtheirus</taxon>
    </lineage>
</organism>
<keyword evidence="2" id="KW-1185">Reference proteome</keyword>
<accession>A0A7R8HDC5</accession>
<gene>
    <name evidence="1" type="ORF">LSAA_14123</name>
</gene>
<dbReference type="EMBL" id="HG994587">
    <property type="protein sequence ID" value="CAF3023781.1"/>
    <property type="molecule type" value="Genomic_DNA"/>
</dbReference>
<dbReference type="PANTHER" id="PTHR45913">
    <property type="entry name" value="EPM2A-INTERACTING PROTEIN 1"/>
    <property type="match status" value="1"/>
</dbReference>
<evidence type="ECO:0000313" key="1">
    <source>
        <dbReference type="EMBL" id="CAF3023781.1"/>
    </source>
</evidence>
<dbReference type="OrthoDB" id="6351387at2759"/>
<dbReference type="Proteomes" id="UP000675881">
    <property type="component" value="Chromosome 8"/>
</dbReference>
<protein>
    <submittedName>
        <fullName evidence="1">(salmon louse) hypothetical protein</fullName>
    </submittedName>
</protein>
<sequence length="204" mass="23471">MVHQPCWAIVQASCSKSIAQDLKKTWEICVNVVNMIRPRALNHRLFQSFCEEVGQEYTAVLYHTEVRRLSPLNELNPSPQGRRVEILIVSEKLATSKDKIVLWIRRVKKDNLANLPSLEETVTEDASLHPNFVSKIVEHLTLLSRNMEDVDSNIEEDLIELRNNRGMQMEFADGHLEHLWISQLEKYPALAMKTLNVIVPFATT</sequence>
<name>A0A7R8HDC5_LEPSM</name>
<dbReference type="PANTHER" id="PTHR45913:SF5">
    <property type="entry name" value="GENERAL TRANSCRIPTION FACTOR II-I REPEAT DOMAIN-CONTAINING PROTEIN 2A-LIKE PROTEIN"/>
    <property type="match status" value="1"/>
</dbReference>
<reference evidence="1" key="1">
    <citation type="submission" date="2021-02" db="EMBL/GenBank/DDBJ databases">
        <authorList>
            <person name="Bekaert M."/>
        </authorList>
    </citation>
    <scope>NUCLEOTIDE SEQUENCE</scope>
    <source>
        <strain evidence="1">IoA-00</strain>
    </source>
</reference>
<dbReference type="AlphaFoldDB" id="A0A7R8HDC5"/>
<evidence type="ECO:0000313" key="2">
    <source>
        <dbReference type="Proteomes" id="UP000675881"/>
    </source>
</evidence>